<sequence>MTLKSVTNFCRFVSIYSSCCKFYYITFIIL</sequence>
<organism evidence="1">
    <name type="scientific">Myoviridae sp. ctjhW4</name>
    <dbReference type="NCBI Taxonomy" id="2825162"/>
    <lineage>
        <taxon>Viruses</taxon>
        <taxon>Duplodnaviria</taxon>
        <taxon>Heunggongvirae</taxon>
        <taxon>Uroviricota</taxon>
        <taxon>Caudoviricetes</taxon>
    </lineage>
</organism>
<reference evidence="1" key="1">
    <citation type="journal article" date="2021" name="Proc. Natl. Acad. Sci. U.S.A.">
        <title>A Catalog of Tens of Thousands of Viruses from Human Metagenomes Reveals Hidden Associations with Chronic Diseases.</title>
        <authorList>
            <person name="Tisza M.J."/>
            <person name="Buck C.B."/>
        </authorList>
    </citation>
    <scope>NUCLEOTIDE SEQUENCE</scope>
    <source>
        <strain evidence="1">CtjhW4</strain>
    </source>
</reference>
<evidence type="ECO:0000313" key="1">
    <source>
        <dbReference type="EMBL" id="DAE09699.1"/>
    </source>
</evidence>
<proteinExistence type="predicted"/>
<dbReference type="EMBL" id="BK015491">
    <property type="protein sequence ID" value="DAE09699.1"/>
    <property type="molecule type" value="Genomic_DNA"/>
</dbReference>
<protein>
    <submittedName>
        <fullName evidence="1">Uncharacterized protein</fullName>
    </submittedName>
</protein>
<name>A0A8S5PT47_9CAUD</name>
<accession>A0A8S5PT47</accession>